<dbReference type="GO" id="GO:0005886">
    <property type="term" value="C:plasma membrane"/>
    <property type="evidence" value="ECO:0007669"/>
    <property type="project" value="UniProtKB-SubCell"/>
</dbReference>
<evidence type="ECO:0000256" key="6">
    <source>
        <dbReference type="ARBA" id="ARBA00023136"/>
    </source>
</evidence>
<keyword evidence="4 7" id="KW-0812">Transmembrane</keyword>
<accession>A0A1M4T538</accession>
<feature type="transmembrane region" description="Helical" evidence="8">
    <location>
        <begin position="29"/>
        <end position="47"/>
    </location>
</feature>
<proteinExistence type="inferred from homology"/>
<keyword evidence="6 8" id="KW-0472">Membrane</keyword>
<feature type="transmembrane region" description="Helical" evidence="8">
    <location>
        <begin position="59"/>
        <end position="78"/>
    </location>
</feature>
<dbReference type="OrthoDB" id="21828at2"/>
<evidence type="ECO:0000256" key="5">
    <source>
        <dbReference type="ARBA" id="ARBA00022989"/>
    </source>
</evidence>
<dbReference type="Pfam" id="PF00893">
    <property type="entry name" value="Multi_Drug_Res"/>
    <property type="match status" value="1"/>
</dbReference>
<evidence type="ECO:0000256" key="4">
    <source>
        <dbReference type="ARBA" id="ARBA00022692"/>
    </source>
</evidence>
<evidence type="ECO:0000313" key="10">
    <source>
        <dbReference type="Proteomes" id="UP000184476"/>
    </source>
</evidence>
<keyword evidence="10" id="KW-1185">Reference proteome</keyword>
<dbReference type="Proteomes" id="UP000184476">
    <property type="component" value="Unassembled WGS sequence"/>
</dbReference>
<reference evidence="9 10" key="1">
    <citation type="submission" date="2016-11" db="EMBL/GenBank/DDBJ databases">
        <authorList>
            <person name="Jaros S."/>
            <person name="Januszkiewicz K."/>
            <person name="Wedrychowicz H."/>
        </authorList>
    </citation>
    <scope>NUCLEOTIDE SEQUENCE [LARGE SCALE GENOMIC DNA]</scope>
    <source>
        <strain evidence="9 10">DSM 44666</strain>
    </source>
</reference>
<dbReference type="EMBL" id="FQVL01000001">
    <property type="protein sequence ID" value="SHE39524.1"/>
    <property type="molecule type" value="Genomic_DNA"/>
</dbReference>
<comment type="similarity">
    <text evidence="7">Belongs to the drug/metabolite transporter (DMT) superfamily. Small multidrug resistance (SMR) (TC 2.A.7.1) family.</text>
</comment>
<dbReference type="InterPro" id="IPR037185">
    <property type="entry name" value="EmrE-like"/>
</dbReference>
<dbReference type="InterPro" id="IPR000390">
    <property type="entry name" value="Small_drug/metabolite_transptr"/>
</dbReference>
<evidence type="ECO:0000313" key="9">
    <source>
        <dbReference type="EMBL" id="SHE39524.1"/>
    </source>
</evidence>
<dbReference type="SUPFAM" id="SSF103481">
    <property type="entry name" value="Multidrug resistance efflux transporter EmrE"/>
    <property type="match status" value="1"/>
</dbReference>
<gene>
    <name evidence="9" type="ORF">SAMN05444392_101310</name>
</gene>
<keyword evidence="2" id="KW-0813">Transport</keyword>
<dbReference type="GO" id="GO:0022857">
    <property type="term" value="F:transmembrane transporter activity"/>
    <property type="evidence" value="ECO:0007669"/>
    <property type="project" value="InterPro"/>
</dbReference>
<feature type="transmembrane region" description="Helical" evidence="8">
    <location>
        <begin position="84"/>
        <end position="103"/>
    </location>
</feature>
<dbReference type="STRING" id="112248.SAMN05444392_101310"/>
<dbReference type="PANTHER" id="PTHR30561">
    <property type="entry name" value="SMR FAMILY PROTON-DEPENDENT DRUG EFFLUX TRANSPORTER SUGE"/>
    <property type="match status" value="1"/>
</dbReference>
<dbReference type="AlphaFoldDB" id="A0A1M4T538"/>
<sequence>MAYVYLALAIIGELVGTTALKATEGFSKMLPSILVILGYGISFYSLSLSLKHFPLGMTYAIWAGLGTALTAIIGFIMWKESLRWPQLLGILLIIVGVILLNVFKKGTNA</sequence>
<dbReference type="InterPro" id="IPR045324">
    <property type="entry name" value="Small_multidrug_res"/>
</dbReference>
<dbReference type="RefSeq" id="WP_073150872.1">
    <property type="nucleotide sequence ID" value="NZ_FQVL01000001.1"/>
</dbReference>
<evidence type="ECO:0000256" key="3">
    <source>
        <dbReference type="ARBA" id="ARBA00022475"/>
    </source>
</evidence>
<dbReference type="PANTHER" id="PTHR30561:SF1">
    <property type="entry name" value="MULTIDRUG TRANSPORTER EMRE"/>
    <property type="match status" value="1"/>
</dbReference>
<evidence type="ECO:0000256" key="1">
    <source>
        <dbReference type="ARBA" id="ARBA00004651"/>
    </source>
</evidence>
<comment type="subcellular location">
    <subcellularLocation>
        <location evidence="1 7">Cell membrane</location>
        <topology evidence="1 7">Multi-pass membrane protein</topology>
    </subcellularLocation>
</comment>
<organism evidence="9 10">
    <name type="scientific">Seinonella peptonophila</name>
    <dbReference type="NCBI Taxonomy" id="112248"/>
    <lineage>
        <taxon>Bacteria</taxon>
        <taxon>Bacillati</taxon>
        <taxon>Bacillota</taxon>
        <taxon>Bacilli</taxon>
        <taxon>Bacillales</taxon>
        <taxon>Thermoactinomycetaceae</taxon>
        <taxon>Seinonella</taxon>
    </lineage>
</organism>
<protein>
    <submittedName>
        <fullName evidence="9">Small multidrug resistance pump</fullName>
    </submittedName>
</protein>
<evidence type="ECO:0000256" key="8">
    <source>
        <dbReference type="SAM" id="Phobius"/>
    </source>
</evidence>
<name>A0A1M4T538_9BACL</name>
<keyword evidence="5 8" id="KW-1133">Transmembrane helix</keyword>
<evidence type="ECO:0000256" key="7">
    <source>
        <dbReference type="RuleBase" id="RU003942"/>
    </source>
</evidence>
<evidence type="ECO:0000256" key="2">
    <source>
        <dbReference type="ARBA" id="ARBA00022448"/>
    </source>
</evidence>
<dbReference type="Gene3D" id="1.10.3730.20">
    <property type="match status" value="1"/>
</dbReference>
<keyword evidence="3" id="KW-1003">Cell membrane</keyword>
<dbReference type="FunFam" id="1.10.3730.20:FF:000001">
    <property type="entry name" value="Quaternary ammonium compound resistance transporter SugE"/>
    <property type="match status" value="1"/>
</dbReference>